<evidence type="ECO:0000256" key="4">
    <source>
        <dbReference type="ARBA" id="ARBA00023274"/>
    </source>
</evidence>
<dbReference type="NCBIfam" id="NF000955">
    <property type="entry name" value="PRK00099.1-1"/>
    <property type="match status" value="1"/>
</dbReference>
<dbReference type="Gene3D" id="3.30.70.1730">
    <property type="match status" value="1"/>
</dbReference>
<dbReference type="InterPro" id="IPR043141">
    <property type="entry name" value="Ribosomal_uL10-like_sf"/>
</dbReference>
<dbReference type="GO" id="GO:0006412">
    <property type="term" value="P:translation"/>
    <property type="evidence" value="ECO:0007669"/>
    <property type="project" value="UniProtKB-UniRule"/>
</dbReference>
<dbReference type="InterPro" id="IPR022973">
    <property type="entry name" value="Ribosomal_uL10_bac"/>
</dbReference>
<dbReference type="GO" id="GO:0070180">
    <property type="term" value="F:large ribosomal subunit rRNA binding"/>
    <property type="evidence" value="ECO:0007669"/>
    <property type="project" value="UniProtKB-UniRule"/>
</dbReference>
<evidence type="ECO:0000256" key="5">
    <source>
        <dbReference type="ARBA" id="ARBA00035202"/>
    </source>
</evidence>
<dbReference type="EMBL" id="DSVI01000004">
    <property type="protein sequence ID" value="HGT46523.1"/>
    <property type="molecule type" value="Genomic_DNA"/>
</dbReference>
<dbReference type="GO" id="GO:1990904">
    <property type="term" value="C:ribonucleoprotein complex"/>
    <property type="evidence" value="ECO:0007669"/>
    <property type="project" value="UniProtKB-KW"/>
</dbReference>
<keyword evidence="6" id="KW-0694">RNA-binding</keyword>
<evidence type="ECO:0000256" key="1">
    <source>
        <dbReference type="ARBA" id="ARBA00002633"/>
    </source>
</evidence>
<dbReference type="InterPro" id="IPR047865">
    <property type="entry name" value="Ribosomal_uL10_bac_type"/>
</dbReference>
<dbReference type="GO" id="GO:0005840">
    <property type="term" value="C:ribosome"/>
    <property type="evidence" value="ECO:0007669"/>
    <property type="project" value="UniProtKB-KW"/>
</dbReference>
<evidence type="ECO:0000313" key="7">
    <source>
        <dbReference type="EMBL" id="HGT46523.1"/>
    </source>
</evidence>
<reference evidence="7" key="1">
    <citation type="journal article" date="2020" name="mSystems">
        <title>Genome- and Community-Level Interaction Insights into Carbon Utilization and Element Cycling Functions of Hydrothermarchaeota in Hydrothermal Sediment.</title>
        <authorList>
            <person name="Zhou Z."/>
            <person name="Liu Y."/>
            <person name="Xu W."/>
            <person name="Pan J."/>
            <person name="Luo Z.H."/>
            <person name="Li M."/>
        </authorList>
    </citation>
    <scope>NUCLEOTIDE SEQUENCE [LARGE SCALE GENOMIC DNA]</scope>
    <source>
        <strain evidence="7">SpSt-500</strain>
    </source>
</reference>
<dbReference type="AlphaFoldDB" id="A0A832G1F4"/>
<proteinExistence type="inferred from homology"/>
<dbReference type="InterPro" id="IPR001790">
    <property type="entry name" value="Ribosomal_uL10"/>
</dbReference>
<comment type="caution">
    <text evidence="7">The sequence shown here is derived from an EMBL/GenBank/DDBJ whole genome shotgun (WGS) entry which is preliminary data.</text>
</comment>
<evidence type="ECO:0000256" key="6">
    <source>
        <dbReference type="HAMAP-Rule" id="MF_00362"/>
    </source>
</evidence>
<evidence type="ECO:0000256" key="2">
    <source>
        <dbReference type="ARBA" id="ARBA00008889"/>
    </source>
</evidence>
<gene>
    <name evidence="6" type="primary">rplJ</name>
    <name evidence="7" type="ORF">ENS56_00630</name>
</gene>
<dbReference type="Gene3D" id="6.10.250.290">
    <property type="match status" value="1"/>
</dbReference>
<dbReference type="PANTHER" id="PTHR11560">
    <property type="entry name" value="39S RIBOSOMAL PROTEIN L10, MITOCHONDRIAL"/>
    <property type="match status" value="1"/>
</dbReference>
<keyword evidence="4 6" id="KW-0687">Ribonucleoprotein</keyword>
<keyword evidence="3 6" id="KW-0689">Ribosomal protein</keyword>
<keyword evidence="6" id="KW-0699">rRNA-binding</keyword>
<organism evidence="7">
    <name type="scientific">Ignavibacterium album</name>
    <dbReference type="NCBI Taxonomy" id="591197"/>
    <lineage>
        <taxon>Bacteria</taxon>
        <taxon>Pseudomonadati</taxon>
        <taxon>Ignavibacteriota</taxon>
        <taxon>Ignavibacteria</taxon>
        <taxon>Ignavibacteriales</taxon>
        <taxon>Ignavibacteriaceae</taxon>
        <taxon>Ignavibacterium</taxon>
    </lineage>
</organism>
<comment type="similarity">
    <text evidence="2 6">Belongs to the universal ribosomal protein uL10 family.</text>
</comment>
<dbReference type="CDD" id="cd05797">
    <property type="entry name" value="Ribosomal_L10"/>
    <property type="match status" value="1"/>
</dbReference>
<name>A0A832G1F4_9BACT</name>
<dbReference type="Pfam" id="PF00466">
    <property type="entry name" value="Ribosomal_L10"/>
    <property type="match status" value="1"/>
</dbReference>
<dbReference type="HAMAP" id="MF_00362">
    <property type="entry name" value="Ribosomal_uL10"/>
    <property type="match status" value="1"/>
</dbReference>
<evidence type="ECO:0000256" key="3">
    <source>
        <dbReference type="ARBA" id="ARBA00022980"/>
    </source>
</evidence>
<sequence>MNKNEKSEIIAEAKELIEKSTAVYVADYSGVNVADISELRNQFRKEGVTYKVFKNTLFKRALAESGKYSKLADNLEGMSGFAFAFENPVAPAKIIKKYFDTNKKFSLKACYIETEYYSGNQLDQLANLPTKADLIAGILSSINAPASGIVGSINAVFRDLVSVIDQISKKAA</sequence>
<dbReference type="SUPFAM" id="SSF160369">
    <property type="entry name" value="Ribosomal protein L10-like"/>
    <property type="match status" value="1"/>
</dbReference>
<protein>
    <recommendedName>
        <fullName evidence="5 6">Large ribosomal subunit protein uL10</fullName>
    </recommendedName>
</protein>
<comment type="subunit">
    <text evidence="6">Part of the ribosomal stalk of the 50S ribosomal subunit. The N-terminus interacts with L11 and the large rRNA to form the base of the stalk. The C-terminus forms an elongated spine to which L12 dimers bind in a sequential fashion forming a multimeric L10(L12)X complex.</text>
</comment>
<accession>A0A832G1F4</accession>
<comment type="function">
    <text evidence="1 6">Forms part of the ribosomal stalk, playing a central role in the interaction of the ribosome with GTP-bound translation factors.</text>
</comment>